<dbReference type="AlphaFoldDB" id="A0A2N6D010"/>
<protein>
    <recommendedName>
        <fullName evidence="1">GP-PDE domain-containing protein</fullName>
    </recommendedName>
</protein>
<dbReference type="Gene3D" id="3.20.20.190">
    <property type="entry name" value="Phosphatidylinositol (PI) phosphodiesterase"/>
    <property type="match status" value="1"/>
</dbReference>
<evidence type="ECO:0000259" key="1">
    <source>
        <dbReference type="PROSITE" id="PS51704"/>
    </source>
</evidence>
<dbReference type="PANTHER" id="PTHR46211">
    <property type="entry name" value="GLYCEROPHOSPHORYL DIESTER PHOSPHODIESTERASE"/>
    <property type="match status" value="1"/>
</dbReference>
<dbReference type="GO" id="GO:0006629">
    <property type="term" value="P:lipid metabolic process"/>
    <property type="evidence" value="ECO:0007669"/>
    <property type="project" value="InterPro"/>
</dbReference>
<sequence>MHDFSSRLVAHRGYMEMYPENSWRGIQAALDTGANWVEFDIQMYKPGQFILLHDADFQRTANYPGALFDIPEAQLQEISIHEPERLGERFNPEPICFLEEALTRLVQYPSARAMVEVKEESLTHWGLKPVMQALLPILTGFKTQCILISFSIDALEYAKNHCDIDIGWVLRNYDQRSVTRALGLNPQYLICNHTKLSQDKMPASGPWRWMLYDITDPDLAVHWMHQGIDLIETRDIGKLVVHASITD</sequence>
<dbReference type="InterPro" id="IPR017946">
    <property type="entry name" value="PLC-like_Pdiesterase_TIM-brl"/>
</dbReference>
<gene>
    <name evidence="2" type="ORF">C0630_02280</name>
</gene>
<dbReference type="Proteomes" id="UP000235015">
    <property type="component" value="Unassembled WGS sequence"/>
</dbReference>
<proteinExistence type="predicted"/>
<reference evidence="2 3" key="1">
    <citation type="submission" date="2017-11" db="EMBL/GenBank/DDBJ databases">
        <title>Genome-resolved metagenomics identifies genetic mobility, metabolic interactions, and unexpected diversity in perchlorate-reducing communities.</title>
        <authorList>
            <person name="Barnum T.P."/>
            <person name="Figueroa I.A."/>
            <person name="Carlstrom C.I."/>
            <person name="Lucas L.N."/>
            <person name="Engelbrektson A.L."/>
            <person name="Coates J.D."/>
        </authorList>
    </citation>
    <scope>NUCLEOTIDE SEQUENCE [LARGE SCALE GENOMIC DNA]</scope>
    <source>
        <strain evidence="2">BM301</strain>
    </source>
</reference>
<feature type="domain" description="GP-PDE" evidence="1">
    <location>
        <begin position="6"/>
        <end position="247"/>
    </location>
</feature>
<organism evidence="2 3">
    <name type="scientific">Sedimenticola selenatireducens</name>
    <dbReference type="NCBI Taxonomy" id="191960"/>
    <lineage>
        <taxon>Bacteria</taxon>
        <taxon>Pseudomonadati</taxon>
        <taxon>Pseudomonadota</taxon>
        <taxon>Gammaproteobacteria</taxon>
        <taxon>Chromatiales</taxon>
        <taxon>Sedimenticolaceae</taxon>
        <taxon>Sedimenticola</taxon>
    </lineage>
</organism>
<dbReference type="SUPFAM" id="SSF51695">
    <property type="entry name" value="PLC-like phosphodiesterases"/>
    <property type="match status" value="1"/>
</dbReference>
<name>A0A2N6D010_9GAMM</name>
<comment type="caution">
    <text evidence="2">The sequence shown here is derived from an EMBL/GenBank/DDBJ whole genome shotgun (WGS) entry which is preliminary data.</text>
</comment>
<dbReference type="Pfam" id="PF03009">
    <property type="entry name" value="GDPD"/>
    <property type="match status" value="1"/>
</dbReference>
<dbReference type="PANTHER" id="PTHR46211:SF1">
    <property type="entry name" value="GLYCEROPHOSPHODIESTER PHOSPHODIESTERASE, CYTOPLASMIC"/>
    <property type="match status" value="1"/>
</dbReference>
<dbReference type="EMBL" id="PKUN01000002">
    <property type="protein sequence ID" value="PLX63010.1"/>
    <property type="molecule type" value="Genomic_DNA"/>
</dbReference>
<dbReference type="STRING" id="1111735.GCA_000428045_02866"/>
<evidence type="ECO:0000313" key="3">
    <source>
        <dbReference type="Proteomes" id="UP000235015"/>
    </source>
</evidence>
<dbReference type="PROSITE" id="PS51704">
    <property type="entry name" value="GP_PDE"/>
    <property type="match status" value="1"/>
</dbReference>
<dbReference type="InterPro" id="IPR030395">
    <property type="entry name" value="GP_PDE_dom"/>
</dbReference>
<dbReference type="GO" id="GO:0008081">
    <property type="term" value="F:phosphoric diester hydrolase activity"/>
    <property type="evidence" value="ECO:0007669"/>
    <property type="project" value="InterPro"/>
</dbReference>
<accession>A0A2N6D010</accession>
<evidence type="ECO:0000313" key="2">
    <source>
        <dbReference type="EMBL" id="PLX63010.1"/>
    </source>
</evidence>